<name>A0A809R9G9_9BACT</name>
<feature type="compositionally biased region" description="Basic and acidic residues" evidence="1">
    <location>
        <begin position="45"/>
        <end position="54"/>
    </location>
</feature>
<dbReference type="AlphaFoldDB" id="A0A809R9G9"/>
<evidence type="ECO:0000313" key="3">
    <source>
        <dbReference type="Proteomes" id="UP000662873"/>
    </source>
</evidence>
<dbReference type="KEGG" id="npy:NPRO_08930"/>
<dbReference type="Proteomes" id="UP000662873">
    <property type="component" value="Chromosome"/>
</dbReference>
<feature type="region of interest" description="Disordered" evidence="1">
    <location>
        <begin position="45"/>
        <end position="86"/>
    </location>
</feature>
<evidence type="ECO:0000313" key="2">
    <source>
        <dbReference type="EMBL" id="BBO23298.1"/>
    </source>
</evidence>
<organism evidence="2 3">
    <name type="scientific">Candidatus Nitrosymbiomonas proteolyticus</name>
    <dbReference type="NCBI Taxonomy" id="2608984"/>
    <lineage>
        <taxon>Bacteria</taxon>
        <taxon>Bacillati</taxon>
        <taxon>Armatimonadota</taxon>
        <taxon>Armatimonadota incertae sedis</taxon>
        <taxon>Candidatus Nitrosymbiomonas</taxon>
    </lineage>
</organism>
<proteinExistence type="predicted"/>
<reference evidence="2" key="1">
    <citation type="journal article" name="DNA Res.">
        <title>The physiological potential of anammox bacteria as revealed by their core genome structure.</title>
        <authorList>
            <person name="Okubo T."/>
            <person name="Toyoda A."/>
            <person name="Fukuhara K."/>
            <person name="Uchiyama I."/>
            <person name="Harigaya Y."/>
            <person name="Kuroiwa M."/>
            <person name="Suzuki T."/>
            <person name="Murakami Y."/>
            <person name="Suwa Y."/>
            <person name="Takami H."/>
        </authorList>
    </citation>
    <scope>NUCLEOTIDE SEQUENCE</scope>
    <source>
        <strain evidence="2">317325-2</strain>
    </source>
</reference>
<gene>
    <name evidence="2" type="ORF">NPRO_08930</name>
</gene>
<sequence>MGEDAKKTLTIVGLAALIVVAVAFGIYQTRNSGAGTNVDSIQAEMKKDVPKDAKPISQQEASGDMMTMGASPSGTPANMKGPKKKM</sequence>
<protein>
    <submittedName>
        <fullName evidence="2">Uncharacterized protein</fullName>
    </submittedName>
</protein>
<dbReference type="EMBL" id="AP021858">
    <property type="protein sequence ID" value="BBO23298.1"/>
    <property type="molecule type" value="Genomic_DNA"/>
</dbReference>
<accession>A0A809R9G9</accession>
<evidence type="ECO:0000256" key="1">
    <source>
        <dbReference type="SAM" id="MobiDB-lite"/>
    </source>
</evidence>